<name>A0A1C0AMH6_9ACTN</name>
<sequence>MIAQQNLQSWWAGLTSEQRGRAVIVASRPAPRGMLIDDLTASMIQAALPTSRQIWTGQPEHLVEMLDDVAEFVLGVGRVP</sequence>
<dbReference type="EMBL" id="MBQD01000020">
    <property type="protein sequence ID" value="OCL34506.1"/>
    <property type="molecule type" value="Genomic_DNA"/>
</dbReference>
<protein>
    <submittedName>
        <fullName evidence="1">Uncharacterized protein</fullName>
    </submittedName>
</protein>
<comment type="caution">
    <text evidence="1">The sequence shown here is derived from an EMBL/GenBank/DDBJ whole genome shotgun (WGS) entry which is preliminary data.</text>
</comment>
<keyword evidence="2" id="KW-1185">Reference proteome</keyword>
<gene>
    <name evidence="1" type="ORF">BCR15_02030</name>
</gene>
<accession>A0A1C0AMH6</accession>
<evidence type="ECO:0000313" key="1">
    <source>
        <dbReference type="EMBL" id="OCL34506.1"/>
    </source>
</evidence>
<proteinExistence type="predicted"/>
<dbReference type="Proteomes" id="UP000093501">
    <property type="component" value="Unassembled WGS sequence"/>
</dbReference>
<organism evidence="1 2">
    <name type="scientific">Tessaracoccus lapidicaptus</name>
    <dbReference type="NCBI Taxonomy" id="1427523"/>
    <lineage>
        <taxon>Bacteria</taxon>
        <taxon>Bacillati</taxon>
        <taxon>Actinomycetota</taxon>
        <taxon>Actinomycetes</taxon>
        <taxon>Propionibacteriales</taxon>
        <taxon>Propionibacteriaceae</taxon>
        <taxon>Tessaracoccus</taxon>
    </lineage>
</organism>
<evidence type="ECO:0000313" key="2">
    <source>
        <dbReference type="Proteomes" id="UP000093501"/>
    </source>
</evidence>
<reference evidence="2" key="1">
    <citation type="submission" date="2016-07" db="EMBL/GenBank/DDBJ databases">
        <authorList>
            <person name="Florea S."/>
            <person name="Webb J.S."/>
            <person name="Jaromczyk J."/>
            <person name="Schardl C.L."/>
        </authorList>
    </citation>
    <scope>NUCLEOTIDE SEQUENCE [LARGE SCALE GENOMIC DNA]</scope>
    <source>
        <strain evidence="2">IPBSL-7</strain>
    </source>
</reference>
<dbReference type="AlphaFoldDB" id="A0A1C0AMH6"/>